<evidence type="ECO:0000313" key="6">
    <source>
        <dbReference type="Proteomes" id="UP000632377"/>
    </source>
</evidence>
<dbReference type="Proteomes" id="UP000632377">
    <property type="component" value="Unassembled WGS sequence"/>
</dbReference>
<dbReference type="PROSITE" id="PS51462">
    <property type="entry name" value="NUDIX"/>
    <property type="match status" value="1"/>
</dbReference>
<reference evidence="5 6" key="1">
    <citation type="submission" date="2021-01" db="EMBL/GenBank/DDBJ databases">
        <title>Genome public.</title>
        <authorList>
            <person name="Liu C."/>
            <person name="Sun Q."/>
        </authorList>
    </citation>
    <scope>NUCLEOTIDE SEQUENCE [LARGE SCALE GENOMIC DNA]</scope>
    <source>
        <strain evidence="5 6">YIM B02515</strain>
    </source>
</reference>
<dbReference type="Gene3D" id="3.90.79.10">
    <property type="entry name" value="Nucleoside Triphosphate Pyrophosphohydrolase"/>
    <property type="match status" value="1"/>
</dbReference>
<evidence type="ECO:0000256" key="3">
    <source>
        <dbReference type="ARBA" id="ARBA00022842"/>
    </source>
</evidence>
<dbReference type="PANTHER" id="PTHR43046">
    <property type="entry name" value="GDP-MANNOSE MANNOSYL HYDROLASE"/>
    <property type="match status" value="1"/>
</dbReference>
<dbReference type="InterPro" id="IPR015797">
    <property type="entry name" value="NUDIX_hydrolase-like_dom_sf"/>
</dbReference>
<dbReference type="EMBL" id="JAESWC010000024">
    <property type="protein sequence ID" value="MBL4938568.1"/>
    <property type="molecule type" value="Genomic_DNA"/>
</dbReference>
<accession>A0ABS1TGR1</accession>
<evidence type="ECO:0000256" key="1">
    <source>
        <dbReference type="ARBA" id="ARBA00001946"/>
    </source>
</evidence>
<comment type="cofactor">
    <cofactor evidence="1">
        <name>Mg(2+)</name>
        <dbReference type="ChEBI" id="CHEBI:18420"/>
    </cofactor>
</comment>
<dbReference type="Pfam" id="PF00293">
    <property type="entry name" value="NUDIX"/>
    <property type="match status" value="1"/>
</dbReference>
<dbReference type="RefSeq" id="WP_202751331.1">
    <property type="nucleotide sequence ID" value="NZ_JAESWC010000024.1"/>
</dbReference>
<comment type="caution">
    <text evidence="5">The sequence shown here is derived from an EMBL/GenBank/DDBJ whole genome shotgun (WGS) entry which is preliminary data.</text>
</comment>
<dbReference type="PROSITE" id="PS00893">
    <property type="entry name" value="NUDIX_BOX"/>
    <property type="match status" value="1"/>
</dbReference>
<proteinExistence type="predicted"/>
<evidence type="ECO:0000313" key="5">
    <source>
        <dbReference type="EMBL" id="MBL4938568.1"/>
    </source>
</evidence>
<dbReference type="SUPFAM" id="SSF55811">
    <property type="entry name" value="Nudix"/>
    <property type="match status" value="1"/>
</dbReference>
<evidence type="ECO:0000256" key="2">
    <source>
        <dbReference type="ARBA" id="ARBA00022801"/>
    </source>
</evidence>
<dbReference type="InterPro" id="IPR020084">
    <property type="entry name" value="NUDIX_hydrolase_CS"/>
</dbReference>
<organism evidence="5 6">
    <name type="scientific">Clostridium rhizosphaerae</name>
    <dbReference type="NCBI Taxonomy" id="2803861"/>
    <lineage>
        <taxon>Bacteria</taxon>
        <taxon>Bacillati</taxon>
        <taxon>Bacillota</taxon>
        <taxon>Clostridia</taxon>
        <taxon>Eubacteriales</taxon>
        <taxon>Clostridiaceae</taxon>
        <taxon>Clostridium</taxon>
    </lineage>
</organism>
<gene>
    <name evidence="5" type="ORF">JK636_22955</name>
</gene>
<sequence length="145" mass="16425">MTIVAGCVVQDNNRILMVQECQGVEKGLWNFPMGKLENNEKILNAAIREVEEETGYKISISGLLGIYNFISINNDHVIFFCYVGQVTNGILKYDNNEIINVKWLSPDEIAGISDNKLRTHTLIRRIISDLKSKTILPLDIINDMI</sequence>
<keyword evidence="3" id="KW-0460">Magnesium</keyword>
<name>A0ABS1TGR1_9CLOT</name>
<keyword evidence="2" id="KW-0378">Hydrolase</keyword>
<protein>
    <submittedName>
        <fullName evidence="5">NUDIX domain-containing protein</fullName>
    </submittedName>
</protein>
<keyword evidence="6" id="KW-1185">Reference proteome</keyword>
<dbReference type="InterPro" id="IPR000086">
    <property type="entry name" value="NUDIX_hydrolase_dom"/>
</dbReference>
<evidence type="ECO:0000259" key="4">
    <source>
        <dbReference type="PROSITE" id="PS51462"/>
    </source>
</evidence>
<feature type="domain" description="Nudix hydrolase" evidence="4">
    <location>
        <begin position="1"/>
        <end position="132"/>
    </location>
</feature>
<dbReference type="PANTHER" id="PTHR43046:SF12">
    <property type="entry name" value="GDP-MANNOSE MANNOSYL HYDROLASE"/>
    <property type="match status" value="1"/>
</dbReference>